<reference evidence="1 2" key="1">
    <citation type="submission" date="2021-06" db="EMBL/GenBank/DDBJ databases">
        <authorList>
            <person name="Kallberg Y."/>
            <person name="Tangrot J."/>
            <person name="Rosling A."/>
        </authorList>
    </citation>
    <scope>NUCLEOTIDE SEQUENCE [LARGE SCALE GENOMIC DNA]</scope>
    <source>
        <strain evidence="1 2">120-4 pot B 10/14</strain>
    </source>
</reference>
<sequence>MSDYKNLDNHIWLNRDIDKKASDYFAVLLAAKVELEEVELTEVELTELQITEVEPIVVDTSMELDIDKKAKLWQAIEDFDRTLKKNNNNINKGTKVHLQASLQYLQLRNMGQNKINASTTIASSLG</sequence>
<keyword evidence="2" id="KW-1185">Reference proteome</keyword>
<organism evidence="1 2">
    <name type="scientific">Gigaspora margarita</name>
    <dbReference type="NCBI Taxonomy" id="4874"/>
    <lineage>
        <taxon>Eukaryota</taxon>
        <taxon>Fungi</taxon>
        <taxon>Fungi incertae sedis</taxon>
        <taxon>Mucoromycota</taxon>
        <taxon>Glomeromycotina</taxon>
        <taxon>Glomeromycetes</taxon>
        <taxon>Diversisporales</taxon>
        <taxon>Gigasporaceae</taxon>
        <taxon>Gigaspora</taxon>
    </lineage>
</organism>
<comment type="caution">
    <text evidence="1">The sequence shown here is derived from an EMBL/GenBank/DDBJ whole genome shotgun (WGS) entry which is preliminary data.</text>
</comment>
<name>A0ABN7UFF0_GIGMA</name>
<gene>
    <name evidence="1" type="ORF">GMARGA_LOCUS5132</name>
</gene>
<proteinExistence type="predicted"/>
<dbReference type="Proteomes" id="UP000789901">
    <property type="component" value="Unassembled WGS sequence"/>
</dbReference>
<accession>A0ABN7UFF0</accession>
<evidence type="ECO:0000313" key="1">
    <source>
        <dbReference type="EMBL" id="CAG8563480.1"/>
    </source>
</evidence>
<evidence type="ECO:0000313" key="2">
    <source>
        <dbReference type="Proteomes" id="UP000789901"/>
    </source>
</evidence>
<protein>
    <submittedName>
        <fullName evidence="1">21520_t:CDS:1</fullName>
    </submittedName>
</protein>
<dbReference type="EMBL" id="CAJVQB010002138">
    <property type="protein sequence ID" value="CAG8563480.1"/>
    <property type="molecule type" value="Genomic_DNA"/>
</dbReference>